<keyword evidence="1" id="KW-0862">Zinc</keyword>
<feature type="region of interest" description="Disordered" evidence="2">
    <location>
        <begin position="155"/>
        <end position="189"/>
    </location>
</feature>
<feature type="region of interest" description="Disordered" evidence="2">
    <location>
        <begin position="1177"/>
        <end position="1198"/>
    </location>
</feature>
<dbReference type="PANTHER" id="PTHR21725">
    <property type="entry name" value="E3 UBIQUITIN-PROTEIN LIGASE UBR4"/>
    <property type="match status" value="1"/>
</dbReference>
<feature type="region of interest" description="Disordered" evidence="2">
    <location>
        <begin position="763"/>
        <end position="801"/>
    </location>
</feature>
<evidence type="ECO:0000259" key="3">
    <source>
        <dbReference type="Pfam" id="PF13764"/>
    </source>
</evidence>
<feature type="region of interest" description="UBR4 E3 catalytic module" evidence="1">
    <location>
        <begin position="684"/>
        <end position="1290"/>
    </location>
</feature>
<dbReference type="GO" id="GO:0008270">
    <property type="term" value="F:zinc ion binding"/>
    <property type="evidence" value="ECO:0007669"/>
    <property type="project" value="UniProtKB-KW"/>
</dbReference>
<dbReference type="InterPro" id="IPR025704">
    <property type="entry name" value="E3_Ub_ligase_UBR4_C"/>
</dbReference>
<evidence type="ECO:0000256" key="2">
    <source>
        <dbReference type="SAM" id="MobiDB-lite"/>
    </source>
</evidence>
<name>A0A7S0KAM1_9STRA</name>
<keyword evidence="1" id="KW-0863">Zinc-finger</keyword>
<organism evidence="4">
    <name type="scientific">Leptocylindrus aporus</name>
    <dbReference type="NCBI Taxonomy" id="1398097"/>
    <lineage>
        <taxon>Eukaryota</taxon>
        <taxon>Sar</taxon>
        <taxon>Stramenopiles</taxon>
        <taxon>Ochrophyta</taxon>
        <taxon>Bacillariophyta</taxon>
        <taxon>Coscinodiscophyceae</taxon>
        <taxon>Chaetocerotophycidae</taxon>
        <taxon>Leptocylindrales</taxon>
        <taxon>Leptocylindraceae</taxon>
        <taxon>Leptocylindrus</taxon>
    </lineage>
</organism>
<sequence length="1290" mass="143622">MNITGSVNSGNNKVSIDHHLSMRSRNDLYEQVDTTSGDYGDFRIDDDNDDDDDDEDECYDKMDGCQSDEGGRDEDIDFEEVDVEEEIQSYDGEDGNVVVMDDAEDENEDEDDLEEGDETEVENISSMSRQSGNMQDQYPLVPLYVPDAQMMDATAQNNSEESRSDNNLEVHSNMSEKKREKDHSPGHQVSISERKKIYLSACVVVLESQFPPLHFQGEKGLRSRGHDSLSLLSPAGVQALVKSMCAIVKPPAKPLALKVMLRRTPTQEEFFRGSLSKSLMLVSSINCFSGEAEPLMSDLRRHIATDLQMTDSAELLELLVGGKIIDLALKVRVVQQVHWRKHVLKYYETGYSSDSSISSMPPMVVTYRLAGVDGEATEDVVEALSDPEGSGGIDPEVEFAITRDIAEAGERRIFPILLRSIDDDIGSWLMKIRRDDINLCRRQKTNPSKEAFMKLSANPALVLFQYCSHLKSNRKLMVQARAPTKMLKRLLDILGVIDSDKVCTTKKTTTEFLQDIIEILASDISTVSQIVDSKEEEERDVDTIDPVLHSLTESSLAAPLRKIIADLLPFLTYGQKASSRALAMQFLKHVDFDNMLDVESSSVLMETFIQTAISLPPVNVCNELRSQLIEEGFTLTATNFLLKNIPNRPPPWSLSLFSAEESGGIESSAKAKLEKEWKEYFVRQGLAKTLKILIGLSSQHRSTQNMLAENVDLVRSCHWMESTSDTGRELGLLAETLLDGLKENNEECSQLINAIRQKTKARKREIAGERRSRALDQMKRKAKSVSPEKENPEPQGTENTHVVVESRSTLSNQTSGNSISPSKMPAWMQEMEAMEDERGLTCAVCQEGQQFQPSELLGLYCYIKKISISNKSGFKPAIDGTLLLLSLPLTIPHALNQSIFDEVVYTPILSTIVSFQNRTSYSDTAAALSISRNTYFVNTLTAGNAIHFACHSRARHADRNHPKAPKGEWEGASLRNNRVSCNAIMPLVTSLRNPEVSLVSVDTSLSNYQATISNIVGSRPKAMLWTILHDLRILLLRIAHGESLSVDCGGGSLSSNTVLIFQQLQMAEMCMKNAEAEANSSVIVEHVRSLGSAFVAGVEICNYVTEEQARARINRSLIESSVMASICCIIFHKNNKNEGSTTLQSTTVAKDLWKKFRTQFVVGLIRLAGRRKCQGIEDSGCVSSRPSGRRKSNEKTESILKKRKKSNFDDISRYLRPSLVLIAIFDNLSSSFKHENMSDEQIAAAAEVTVDLIKKVRNSGINIARSLANLQIDDERILSEFEKGVESVQL</sequence>
<dbReference type="EMBL" id="HBEU01001667">
    <property type="protein sequence ID" value="CAD8574964.1"/>
    <property type="molecule type" value="Transcribed_RNA"/>
</dbReference>
<dbReference type="PANTHER" id="PTHR21725:SF1">
    <property type="entry name" value="E3 UBIQUITIN-PROTEIN LIGASE UBR4"/>
    <property type="match status" value="1"/>
</dbReference>
<reference evidence="4" key="1">
    <citation type="submission" date="2021-01" db="EMBL/GenBank/DDBJ databases">
        <authorList>
            <person name="Corre E."/>
            <person name="Pelletier E."/>
            <person name="Niang G."/>
            <person name="Scheremetjew M."/>
            <person name="Finn R."/>
            <person name="Kale V."/>
            <person name="Holt S."/>
            <person name="Cochrane G."/>
            <person name="Meng A."/>
            <person name="Brown T."/>
            <person name="Cohen L."/>
        </authorList>
    </citation>
    <scope>NUCLEOTIDE SEQUENCE</scope>
    <source>
        <strain evidence="4">B651</strain>
    </source>
</reference>
<evidence type="ECO:0000256" key="1">
    <source>
        <dbReference type="PROSITE-ProRule" id="PRU01388"/>
    </source>
</evidence>
<accession>A0A7S0KAM1</accession>
<gene>
    <name evidence="4" type="ORF">LDAN0322_LOCUS1109</name>
</gene>
<protein>
    <recommendedName>
        <fullName evidence="3">E3 ubiquitin ligase UBR4 C-terminal domain-containing protein</fullName>
    </recommendedName>
</protein>
<feature type="compositionally biased region" description="Acidic residues" evidence="2">
    <location>
        <begin position="46"/>
        <end position="58"/>
    </location>
</feature>
<proteinExistence type="inferred from homology"/>
<feature type="domain" description="E3 ubiquitin ligase UBR4 C-terminal" evidence="3">
    <location>
        <begin position="292"/>
        <end position="1263"/>
    </location>
</feature>
<feature type="region of interest" description="Disordered" evidence="2">
    <location>
        <begin position="29"/>
        <end position="76"/>
    </location>
</feature>
<dbReference type="PROSITE" id="PS52043">
    <property type="entry name" value="UBR4_E3"/>
    <property type="match status" value="1"/>
</dbReference>
<feature type="compositionally biased region" description="Basic and acidic residues" evidence="2">
    <location>
        <begin position="160"/>
        <end position="185"/>
    </location>
</feature>
<evidence type="ECO:0000313" key="4">
    <source>
        <dbReference type="EMBL" id="CAD8574964.1"/>
    </source>
</evidence>
<dbReference type="InterPro" id="IPR045189">
    <property type="entry name" value="UBR4-like"/>
</dbReference>
<keyword evidence="1" id="KW-0479">Metal-binding</keyword>
<comment type="similarity">
    <text evidence="1">Belongs to the UBR4 family.</text>
</comment>
<dbReference type="Pfam" id="PF13764">
    <property type="entry name" value="E3_UbLigase_R4"/>
    <property type="match status" value="1"/>
</dbReference>
<feature type="compositionally biased region" description="Basic and acidic residues" evidence="2">
    <location>
        <begin position="764"/>
        <end position="779"/>
    </location>
</feature>